<evidence type="ECO:0000313" key="3">
    <source>
        <dbReference type="Proteomes" id="UP001218188"/>
    </source>
</evidence>
<proteinExistence type="predicted"/>
<organism evidence="2 3">
    <name type="scientific">Mycena alexandri</name>
    <dbReference type="NCBI Taxonomy" id="1745969"/>
    <lineage>
        <taxon>Eukaryota</taxon>
        <taxon>Fungi</taxon>
        <taxon>Dikarya</taxon>
        <taxon>Basidiomycota</taxon>
        <taxon>Agaricomycotina</taxon>
        <taxon>Agaricomycetes</taxon>
        <taxon>Agaricomycetidae</taxon>
        <taxon>Agaricales</taxon>
        <taxon>Marasmiineae</taxon>
        <taxon>Mycenaceae</taxon>
        <taxon>Mycena</taxon>
    </lineage>
</organism>
<accession>A0AAD6WKA0</accession>
<evidence type="ECO:0000313" key="2">
    <source>
        <dbReference type="EMBL" id="KAJ7016598.1"/>
    </source>
</evidence>
<reference evidence="2" key="1">
    <citation type="submission" date="2023-03" db="EMBL/GenBank/DDBJ databases">
        <title>Massive genome expansion in bonnet fungi (Mycena s.s.) driven by repeated elements and novel gene families across ecological guilds.</title>
        <authorList>
            <consortium name="Lawrence Berkeley National Laboratory"/>
            <person name="Harder C.B."/>
            <person name="Miyauchi S."/>
            <person name="Viragh M."/>
            <person name="Kuo A."/>
            <person name="Thoen E."/>
            <person name="Andreopoulos B."/>
            <person name="Lu D."/>
            <person name="Skrede I."/>
            <person name="Drula E."/>
            <person name="Henrissat B."/>
            <person name="Morin E."/>
            <person name="Kohler A."/>
            <person name="Barry K."/>
            <person name="LaButti K."/>
            <person name="Morin E."/>
            <person name="Salamov A."/>
            <person name="Lipzen A."/>
            <person name="Mereny Z."/>
            <person name="Hegedus B."/>
            <person name="Baldrian P."/>
            <person name="Stursova M."/>
            <person name="Weitz H."/>
            <person name="Taylor A."/>
            <person name="Grigoriev I.V."/>
            <person name="Nagy L.G."/>
            <person name="Martin F."/>
            <person name="Kauserud H."/>
        </authorList>
    </citation>
    <scope>NUCLEOTIDE SEQUENCE</scope>
    <source>
        <strain evidence="2">CBHHK200</strain>
    </source>
</reference>
<feature type="region of interest" description="Disordered" evidence="1">
    <location>
        <begin position="226"/>
        <end position="262"/>
    </location>
</feature>
<name>A0AAD6WKA0_9AGAR</name>
<protein>
    <submittedName>
        <fullName evidence="2">Uncharacterized protein</fullName>
    </submittedName>
</protein>
<evidence type="ECO:0000256" key="1">
    <source>
        <dbReference type="SAM" id="MobiDB-lite"/>
    </source>
</evidence>
<gene>
    <name evidence="2" type="ORF">C8F04DRAFT_1201833</name>
</gene>
<dbReference type="AlphaFoldDB" id="A0AAD6WKA0"/>
<dbReference type="EMBL" id="JARJCM010000482">
    <property type="protein sequence ID" value="KAJ7016598.1"/>
    <property type="molecule type" value="Genomic_DNA"/>
</dbReference>
<comment type="caution">
    <text evidence="2">The sequence shown here is derived from an EMBL/GenBank/DDBJ whole genome shotgun (WGS) entry which is preliminary data.</text>
</comment>
<dbReference type="Proteomes" id="UP001218188">
    <property type="component" value="Unassembled WGS sequence"/>
</dbReference>
<sequence>MSYTEPSRSQEGGSIVVDQIILFQRTHDGIWQTRRIRMPAHGSYNYVYDPATERDTARLNTIRTNGWKSRFGIDRMAAMFRKGKKQTCATSTPKRLSLPAVYPDEIIIDRFWRRVAGLTTRYHDIHQKWIGGEEIRLWNSTNRYSQACNKCLNSKSKRCIIDEDQASCRTCRDNKVGCDRKPRFVYDMMKHDFFASYEQFLAVFQSREPGRLRRYDKLETRCKRANPVKGRSIGEDQPSEQWRHYNPESFEETTRARTKRRT</sequence>
<keyword evidence="3" id="KW-1185">Reference proteome</keyword>